<dbReference type="PANTHER" id="PTHR47233:SF3">
    <property type="entry name" value="CHEMOTAXIS PROTEIN CHEV"/>
    <property type="match status" value="1"/>
</dbReference>
<dbReference type="EMBL" id="CP036279">
    <property type="protein sequence ID" value="QDU64933.1"/>
    <property type="molecule type" value="Genomic_DNA"/>
</dbReference>
<dbReference type="RefSeq" id="WP_145263484.1">
    <property type="nucleotide sequence ID" value="NZ_CP036279.1"/>
</dbReference>
<dbReference type="InterPro" id="IPR002545">
    <property type="entry name" value="CheW-lke_dom"/>
</dbReference>
<dbReference type="InterPro" id="IPR011006">
    <property type="entry name" value="CheY-like_superfamily"/>
</dbReference>
<dbReference type="GO" id="GO:0006935">
    <property type="term" value="P:chemotaxis"/>
    <property type="evidence" value="ECO:0007669"/>
    <property type="project" value="InterPro"/>
</dbReference>
<dbReference type="KEGG" id="knv:Pan216_58270"/>
<evidence type="ECO:0000313" key="5">
    <source>
        <dbReference type="Proteomes" id="UP000317093"/>
    </source>
</evidence>
<dbReference type="Gene3D" id="2.40.50.180">
    <property type="entry name" value="CheA-289, Domain 4"/>
    <property type="match status" value="1"/>
</dbReference>
<dbReference type="SUPFAM" id="SSF52172">
    <property type="entry name" value="CheY-like"/>
    <property type="match status" value="1"/>
</dbReference>
<gene>
    <name evidence="4" type="primary">cheV_2</name>
    <name evidence="4" type="ORF">Pan216_58270</name>
</gene>
<feature type="modified residue" description="4-aspartylphosphate" evidence="1">
    <location>
        <position position="251"/>
    </location>
</feature>
<dbReference type="InterPro" id="IPR001789">
    <property type="entry name" value="Sig_transdc_resp-reg_receiver"/>
</dbReference>
<dbReference type="Gene3D" id="2.30.30.40">
    <property type="entry name" value="SH3 Domains"/>
    <property type="match status" value="1"/>
</dbReference>
<reference evidence="4 5" key="1">
    <citation type="submission" date="2019-02" db="EMBL/GenBank/DDBJ databases">
        <title>Deep-cultivation of Planctomycetes and their phenomic and genomic characterization uncovers novel biology.</title>
        <authorList>
            <person name="Wiegand S."/>
            <person name="Jogler M."/>
            <person name="Boedeker C."/>
            <person name="Pinto D."/>
            <person name="Vollmers J."/>
            <person name="Rivas-Marin E."/>
            <person name="Kohn T."/>
            <person name="Peeters S.H."/>
            <person name="Heuer A."/>
            <person name="Rast P."/>
            <person name="Oberbeckmann S."/>
            <person name="Bunk B."/>
            <person name="Jeske O."/>
            <person name="Meyerdierks A."/>
            <person name="Storesund J.E."/>
            <person name="Kallscheuer N."/>
            <person name="Luecker S."/>
            <person name="Lage O.M."/>
            <person name="Pohl T."/>
            <person name="Merkel B.J."/>
            <person name="Hornburger P."/>
            <person name="Mueller R.-W."/>
            <person name="Bruemmer F."/>
            <person name="Labrenz M."/>
            <person name="Spormann A.M."/>
            <person name="Op den Camp H."/>
            <person name="Overmann J."/>
            <person name="Amann R."/>
            <person name="Jetten M.S.M."/>
            <person name="Mascher T."/>
            <person name="Medema M.H."/>
            <person name="Devos D.P."/>
            <person name="Kaster A.-K."/>
            <person name="Ovreas L."/>
            <person name="Rohde M."/>
            <person name="Galperin M.Y."/>
            <person name="Jogler C."/>
        </authorList>
    </citation>
    <scope>NUCLEOTIDE SEQUENCE [LARGE SCALE GENOMIC DNA]</scope>
    <source>
        <strain evidence="4 5">Pan216</strain>
    </source>
</reference>
<dbReference type="PROSITE" id="PS50851">
    <property type="entry name" value="CHEW"/>
    <property type="match status" value="1"/>
</dbReference>
<name>A0A518BDF8_9BACT</name>
<keyword evidence="5" id="KW-1185">Reference proteome</keyword>
<accession>A0A518BDF8</accession>
<organism evidence="4 5">
    <name type="scientific">Kolteria novifilia</name>
    <dbReference type="NCBI Taxonomy" id="2527975"/>
    <lineage>
        <taxon>Bacteria</taxon>
        <taxon>Pseudomonadati</taxon>
        <taxon>Planctomycetota</taxon>
        <taxon>Planctomycetia</taxon>
        <taxon>Kolteriales</taxon>
        <taxon>Kolteriaceae</taxon>
        <taxon>Kolteria</taxon>
    </lineage>
</organism>
<dbReference type="SMART" id="SM00448">
    <property type="entry name" value="REC"/>
    <property type="match status" value="1"/>
</dbReference>
<dbReference type="InterPro" id="IPR036061">
    <property type="entry name" value="CheW-like_dom_sf"/>
</dbReference>
<evidence type="ECO:0000259" key="2">
    <source>
        <dbReference type="PROSITE" id="PS50110"/>
    </source>
</evidence>
<dbReference type="Proteomes" id="UP000317093">
    <property type="component" value="Chromosome"/>
</dbReference>
<proteinExistence type="predicted"/>
<evidence type="ECO:0000259" key="3">
    <source>
        <dbReference type="PROSITE" id="PS50851"/>
    </source>
</evidence>
<dbReference type="GO" id="GO:0000160">
    <property type="term" value="P:phosphorelay signal transduction system"/>
    <property type="evidence" value="ECO:0007669"/>
    <property type="project" value="InterPro"/>
</dbReference>
<dbReference type="Pfam" id="PF00072">
    <property type="entry name" value="Response_reg"/>
    <property type="match status" value="1"/>
</dbReference>
<dbReference type="Pfam" id="PF01584">
    <property type="entry name" value="CheW"/>
    <property type="match status" value="1"/>
</dbReference>
<dbReference type="Gene3D" id="3.40.50.2300">
    <property type="match status" value="1"/>
</dbReference>
<keyword evidence="1" id="KW-0597">Phosphoprotein</keyword>
<protein>
    <submittedName>
        <fullName evidence="4">Chemotaxis protein CheV</fullName>
    </submittedName>
</protein>
<evidence type="ECO:0000256" key="1">
    <source>
        <dbReference type="PROSITE-ProRule" id="PRU00169"/>
    </source>
</evidence>
<dbReference type="SUPFAM" id="SSF50341">
    <property type="entry name" value="CheW-like"/>
    <property type="match status" value="1"/>
</dbReference>
<dbReference type="PROSITE" id="PS50110">
    <property type="entry name" value="RESPONSE_REGULATORY"/>
    <property type="match status" value="1"/>
</dbReference>
<dbReference type="OrthoDB" id="9806105at2"/>
<feature type="domain" description="CheW-like" evidence="3">
    <location>
        <begin position="26"/>
        <end position="176"/>
    </location>
</feature>
<sequence>MTTIAKPPTTQSHLGTNILLEAGTNELEVLVFHLDEHRYGINGAKVREVVHPPKVRPVPNAHESLDGLCKLRDLVMPMVSLRKYFQLNAPEQLAKLDTSKSLDSHDSQVIVTVFNSQSVAFRVDRVDRIYRISWEKMRPLPELCDSDRNLFTGLTVIDEDIVLMVDLEKISEEINGRKSRLVAEAEASHAKPLLGKRILYAEDSLMIQTMTTDLLRAAGVDDLHIFNNGQDAWNWVNQHSGVPPLDVVVTDIEMPLMDGLHLTSRLRQDKRTSNIPVILLSSLINAENEKKGKAVGATAQLVKSKINLLPGTIAEALTAGK</sequence>
<evidence type="ECO:0000313" key="4">
    <source>
        <dbReference type="EMBL" id="QDU64933.1"/>
    </source>
</evidence>
<dbReference type="AlphaFoldDB" id="A0A518BDF8"/>
<dbReference type="PANTHER" id="PTHR47233">
    <property type="entry name" value="CHEMOTAXIS PROTEIN CHEV"/>
    <property type="match status" value="1"/>
</dbReference>
<feature type="domain" description="Response regulatory" evidence="2">
    <location>
        <begin position="197"/>
        <end position="318"/>
    </location>
</feature>
<dbReference type="SMART" id="SM00260">
    <property type="entry name" value="CheW"/>
    <property type="match status" value="1"/>
</dbReference>